<dbReference type="InterPro" id="IPR013785">
    <property type="entry name" value="Aldolase_TIM"/>
</dbReference>
<proteinExistence type="predicted"/>
<dbReference type="SMART" id="SM01130">
    <property type="entry name" value="DHDPS"/>
    <property type="match status" value="1"/>
</dbReference>
<dbReference type="EMBL" id="UINC01063364">
    <property type="protein sequence ID" value="SVB90924.1"/>
    <property type="molecule type" value="Genomic_DNA"/>
</dbReference>
<accession>A0A382HU53</accession>
<protein>
    <recommendedName>
        <fullName evidence="3">Dihydrodipicolinate synthase family protein</fullName>
    </recommendedName>
</protein>
<evidence type="ECO:0000256" key="1">
    <source>
        <dbReference type="ARBA" id="ARBA00023239"/>
    </source>
</evidence>
<evidence type="ECO:0008006" key="3">
    <source>
        <dbReference type="Google" id="ProtNLM"/>
    </source>
</evidence>
<dbReference type="Gene3D" id="3.20.20.70">
    <property type="entry name" value="Aldolase class I"/>
    <property type="match status" value="1"/>
</dbReference>
<feature type="non-terminal residue" evidence="2">
    <location>
        <position position="215"/>
    </location>
</feature>
<name>A0A382HU53_9ZZZZ</name>
<dbReference type="Pfam" id="PF00701">
    <property type="entry name" value="DHDPS"/>
    <property type="match status" value="1"/>
</dbReference>
<organism evidence="2">
    <name type="scientific">marine metagenome</name>
    <dbReference type="NCBI Taxonomy" id="408172"/>
    <lineage>
        <taxon>unclassified sequences</taxon>
        <taxon>metagenomes</taxon>
        <taxon>ecological metagenomes</taxon>
    </lineage>
</organism>
<dbReference type="GO" id="GO:0008840">
    <property type="term" value="F:4-hydroxy-tetrahydrodipicolinate synthase activity"/>
    <property type="evidence" value="ECO:0007669"/>
    <property type="project" value="TreeGrafter"/>
</dbReference>
<dbReference type="AlphaFoldDB" id="A0A382HU53"/>
<gene>
    <name evidence="2" type="ORF">METZ01_LOCUS243778</name>
</gene>
<evidence type="ECO:0000313" key="2">
    <source>
        <dbReference type="EMBL" id="SVB90924.1"/>
    </source>
</evidence>
<dbReference type="PANTHER" id="PTHR12128:SF66">
    <property type="entry name" value="4-HYDROXY-2-OXOGLUTARATE ALDOLASE, MITOCHONDRIAL"/>
    <property type="match status" value="1"/>
</dbReference>
<dbReference type="CDD" id="cd00408">
    <property type="entry name" value="DHDPS-like"/>
    <property type="match status" value="1"/>
</dbReference>
<dbReference type="GO" id="GO:0005829">
    <property type="term" value="C:cytosol"/>
    <property type="evidence" value="ECO:0007669"/>
    <property type="project" value="TreeGrafter"/>
</dbReference>
<dbReference type="PANTHER" id="PTHR12128">
    <property type="entry name" value="DIHYDRODIPICOLINATE SYNTHASE"/>
    <property type="match status" value="1"/>
</dbReference>
<dbReference type="InterPro" id="IPR002220">
    <property type="entry name" value="DapA-like"/>
</dbReference>
<dbReference type="SUPFAM" id="SSF51569">
    <property type="entry name" value="Aldolase"/>
    <property type="match status" value="1"/>
</dbReference>
<sequence length="215" mass="22957">MSQYRGIFSIPQTPFTAKGVIDTESLKRVVDFAVNSGASGIVGPVLASEFYTLSEEEHREVISIYVEVVNKRVPVVAGVTGNYISHSLGLAKYAEEVGCQAIIAMPTVSRPASQEYIHDYFAELSGSCSLPIFIQNAPASGSSMSADFMITLAKKFPLIQYVKQEGAFASHVISDLISKGSGAFKGIMGGMAAKFIIDEHSRGACGNMPGSYIVD</sequence>
<reference evidence="2" key="1">
    <citation type="submission" date="2018-05" db="EMBL/GenBank/DDBJ databases">
        <authorList>
            <person name="Lanie J.A."/>
            <person name="Ng W.-L."/>
            <person name="Kazmierczak K.M."/>
            <person name="Andrzejewski T.M."/>
            <person name="Davidsen T.M."/>
            <person name="Wayne K.J."/>
            <person name="Tettelin H."/>
            <person name="Glass J.I."/>
            <person name="Rusch D."/>
            <person name="Podicherti R."/>
            <person name="Tsui H.-C.T."/>
            <person name="Winkler M.E."/>
        </authorList>
    </citation>
    <scope>NUCLEOTIDE SEQUENCE</scope>
</reference>
<keyword evidence="1" id="KW-0456">Lyase</keyword>